<feature type="non-terminal residue" evidence="1">
    <location>
        <position position="1"/>
    </location>
</feature>
<sequence>EVVVEYKFPWTHRLSDAKEAFLSPEIGGMQVAGHFQLKTTSKYYHQVQMQMFVLCLLSCDFVIWTTKGILTVEIAYNVGFMNAILLKLEKFWISQIATLLIAQVSRNMPVQNQ</sequence>
<reference evidence="1" key="1">
    <citation type="submission" date="2020-04" db="EMBL/GenBank/DDBJ databases">
        <authorList>
            <person name="Alioto T."/>
            <person name="Alioto T."/>
            <person name="Gomez Garrido J."/>
        </authorList>
    </citation>
    <scope>NUCLEOTIDE SEQUENCE</scope>
    <source>
        <strain evidence="1">A484AB</strain>
    </source>
</reference>
<gene>
    <name evidence="1" type="ORF">PACLA_8A025380</name>
</gene>
<name>A0A6S7KVE9_PARCT</name>
<dbReference type="Proteomes" id="UP001152795">
    <property type="component" value="Unassembled WGS sequence"/>
</dbReference>
<keyword evidence="1" id="KW-0378">Hydrolase</keyword>
<dbReference type="GO" id="GO:0004180">
    <property type="term" value="F:carboxypeptidase activity"/>
    <property type="evidence" value="ECO:0007669"/>
    <property type="project" value="UniProtKB-KW"/>
</dbReference>
<accession>A0A6S7KVE9</accession>
<dbReference type="SUPFAM" id="SSF52980">
    <property type="entry name" value="Restriction endonuclease-like"/>
    <property type="match status" value="1"/>
</dbReference>
<dbReference type="OrthoDB" id="8045616at2759"/>
<protein>
    <submittedName>
        <fullName evidence="1">Carboxypeptidase D</fullName>
    </submittedName>
</protein>
<organism evidence="1 2">
    <name type="scientific">Paramuricea clavata</name>
    <name type="common">Red gorgonian</name>
    <name type="synonym">Violescent sea-whip</name>
    <dbReference type="NCBI Taxonomy" id="317549"/>
    <lineage>
        <taxon>Eukaryota</taxon>
        <taxon>Metazoa</taxon>
        <taxon>Cnidaria</taxon>
        <taxon>Anthozoa</taxon>
        <taxon>Octocorallia</taxon>
        <taxon>Malacalcyonacea</taxon>
        <taxon>Plexauridae</taxon>
        <taxon>Paramuricea</taxon>
    </lineage>
</organism>
<evidence type="ECO:0000313" key="2">
    <source>
        <dbReference type="Proteomes" id="UP001152795"/>
    </source>
</evidence>
<dbReference type="Gene3D" id="3.90.320.10">
    <property type="match status" value="1"/>
</dbReference>
<keyword evidence="1" id="KW-0645">Protease</keyword>
<dbReference type="AlphaFoldDB" id="A0A6S7KVE9"/>
<dbReference type="InterPro" id="IPR011604">
    <property type="entry name" value="PDDEXK-like_dom_sf"/>
</dbReference>
<feature type="non-terminal residue" evidence="1">
    <location>
        <position position="113"/>
    </location>
</feature>
<proteinExistence type="predicted"/>
<keyword evidence="2" id="KW-1185">Reference proteome</keyword>
<dbReference type="PANTHER" id="PTHR47526">
    <property type="entry name" value="ATP-DEPENDENT DNA HELICASE"/>
    <property type="match status" value="1"/>
</dbReference>
<comment type="caution">
    <text evidence="1">The sequence shown here is derived from an EMBL/GenBank/DDBJ whole genome shotgun (WGS) entry which is preliminary data.</text>
</comment>
<evidence type="ECO:0000313" key="1">
    <source>
        <dbReference type="EMBL" id="CAB4045211.1"/>
    </source>
</evidence>
<dbReference type="GO" id="GO:0006281">
    <property type="term" value="P:DNA repair"/>
    <property type="evidence" value="ECO:0007669"/>
    <property type="project" value="UniProtKB-ARBA"/>
</dbReference>
<dbReference type="PANTHER" id="PTHR47526:SF3">
    <property type="entry name" value="PHD-TYPE DOMAIN-CONTAINING PROTEIN"/>
    <property type="match status" value="1"/>
</dbReference>
<dbReference type="InterPro" id="IPR011335">
    <property type="entry name" value="Restrct_endonuc-II-like"/>
</dbReference>
<dbReference type="EMBL" id="CACRXK020038156">
    <property type="protein sequence ID" value="CAB4045211.1"/>
    <property type="molecule type" value="Genomic_DNA"/>
</dbReference>
<keyword evidence="1" id="KW-0121">Carboxypeptidase</keyword>